<dbReference type="AlphaFoldDB" id="A0ABD0LU53"/>
<keyword evidence="2" id="KW-0804">Transcription</keyword>
<dbReference type="InterPro" id="IPR011598">
    <property type="entry name" value="bHLH_dom"/>
</dbReference>
<keyword evidence="6" id="KW-1185">Reference proteome</keyword>
<evidence type="ECO:0000313" key="6">
    <source>
        <dbReference type="Proteomes" id="UP001519460"/>
    </source>
</evidence>
<dbReference type="InterPro" id="IPR036638">
    <property type="entry name" value="HLH_DNA-bd_sf"/>
</dbReference>
<proteinExistence type="predicted"/>
<gene>
    <name evidence="5" type="ORF">BaRGS_00006072</name>
</gene>
<evidence type="ECO:0000256" key="1">
    <source>
        <dbReference type="ARBA" id="ARBA00023015"/>
    </source>
</evidence>
<name>A0ABD0LU53_9CAEN</name>
<dbReference type="FunFam" id="4.10.280.10:FF:000076">
    <property type="entry name" value="hypoxia-inducible factor 3-alpha isoform X1"/>
    <property type="match status" value="1"/>
</dbReference>
<evidence type="ECO:0000256" key="2">
    <source>
        <dbReference type="ARBA" id="ARBA00023163"/>
    </source>
</evidence>
<dbReference type="PANTHER" id="PTHR23043">
    <property type="entry name" value="HYPOXIA-INDUCIBLE FACTOR 1 ALPHA"/>
    <property type="match status" value="1"/>
</dbReference>
<comment type="caution">
    <text evidence="5">The sequence shown here is derived from an EMBL/GenBank/DDBJ whole genome shotgun (WGS) entry which is preliminary data.</text>
</comment>
<reference evidence="5 6" key="1">
    <citation type="journal article" date="2023" name="Sci. Data">
        <title>Genome assembly of the Korean intertidal mud-creeper Batillaria attramentaria.</title>
        <authorList>
            <person name="Patra A.K."/>
            <person name="Ho P.T."/>
            <person name="Jun S."/>
            <person name="Lee S.J."/>
            <person name="Kim Y."/>
            <person name="Won Y.J."/>
        </authorList>
    </citation>
    <scope>NUCLEOTIDE SEQUENCE [LARGE SCALE GENOMIC DNA]</scope>
    <source>
        <strain evidence="5">Wonlab-2016</strain>
    </source>
</reference>
<dbReference type="PROSITE" id="PS50888">
    <property type="entry name" value="BHLH"/>
    <property type="match status" value="1"/>
</dbReference>
<accession>A0ABD0LU53</accession>
<dbReference type="Proteomes" id="UP001519460">
    <property type="component" value="Unassembled WGS sequence"/>
</dbReference>
<dbReference type="PANTHER" id="PTHR23043:SF17">
    <property type="entry name" value="PROTEIN SIMILAR"/>
    <property type="match status" value="1"/>
</dbReference>
<dbReference type="EMBL" id="JACVVK020000024">
    <property type="protein sequence ID" value="KAK7502822.1"/>
    <property type="molecule type" value="Genomic_DNA"/>
</dbReference>
<evidence type="ECO:0000313" key="5">
    <source>
        <dbReference type="EMBL" id="KAK7502822.1"/>
    </source>
</evidence>
<dbReference type="SUPFAM" id="SSF47459">
    <property type="entry name" value="HLH, helix-loop-helix DNA-binding domain"/>
    <property type="match status" value="1"/>
</dbReference>
<dbReference type="SMART" id="SM00353">
    <property type="entry name" value="HLH"/>
    <property type="match status" value="1"/>
</dbReference>
<evidence type="ECO:0000259" key="4">
    <source>
        <dbReference type="PROSITE" id="PS50888"/>
    </source>
</evidence>
<organism evidence="5 6">
    <name type="scientific">Batillaria attramentaria</name>
    <dbReference type="NCBI Taxonomy" id="370345"/>
    <lineage>
        <taxon>Eukaryota</taxon>
        <taxon>Metazoa</taxon>
        <taxon>Spiralia</taxon>
        <taxon>Lophotrochozoa</taxon>
        <taxon>Mollusca</taxon>
        <taxon>Gastropoda</taxon>
        <taxon>Caenogastropoda</taxon>
        <taxon>Sorbeoconcha</taxon>
        <taxon>Cerithioidea</taxon>
        <taxon>Batillariidae</taxon>
        <taxon>Batillaria</taxon>
    </lineage>
</organism>
<feature type="domain" description="BHLH" evidence="4">
    <location>
        <begin position="68"/>
        <end position="121"/>
    </location>
</feature>
<dbReference type="Pfam" id="PF23171">
    <property type="entry name" value="bHLH_HIF1A"/>
    <property type="match status" value="1"/>
</dbReference>
<protein>
    <recommendedName>
        <fullName evidence="4">BHLH domain-containing protein</fullName>
    </recommendedName>
</protein>
<dbReference type="Gene3D" id="4.10.280.10">
    <property type="entry name" value="Helix-loop-helix DNA-binding domain"/>
    <property type="match status" value="1"/>
</dbReference>
<keyword evidence="1" id="KW-0805">Transcription regulation</keyword>
<dbReference type="CDD" id="cd11433">
    <property type="entry name" value="bHLH-PAS_HIF"/>
    <property type="match status" value="1"/>
</dbReference>
<keyword evidence="3" id="KW-0539">Nucleus</keyword>
<sequence length="133" mass="15073">MFLVQVCAGCGESVRLCKLWMHVARTHFVSPTSNYLYFIRLTASPLEADLIPCTVSQFCLTVHRNSEKRKEKSRDAARCRRSKETEVFFELANSLPLPASVTSQLDKASVMRLSISFLKMCNILDQHSWAGKS</sequence>
<evidence type="ECO:0000256" key="3">
    <source>
        <dbReference type="ARBA" id="ARBA00023242"/>
    </source>
</evidence>